<comment type="caution">
    <text evidence="2">The sequence shown here is derived from an EMBL/GenBank/DDBJ whole genome shotgun (WGS) entry which is preliminary data.</text>
</comment>
<sequence length="283" mass="31762">MFDSLLDEMGISSDGLVYVIEKPPESRQAFGRPSPSLQLVPLALALLQADESSVADDIVYRKQTERKWMIRRGKREGETTTEGKDPLFFAASSWRTSDFEEADKLETQPVVTDAVLKHCVLAEVDLDASDERAWRSEPQAPTARCVPNSGGTAKRPCDDKLPCRGGKASPSSMAPDVEMRWMHALRARLLTMTCHTLVARVQRCGVNEHAREDLDEVRSTFYTKPPQALVLRMRTAQLPASRWNGRYLRPRQRTGGRCILHTPRMYLGVPPSLVCFRPPATEV</sequence>
<evidence type="ECO:0000256" key="1">
    <source>
        <dbReference type="SAM" id="MobiDB-lite"/>
    </source>
</evidence>
<protein>
    <submittedName>
        <fullName evidence="2">Uncharacterized protein</fullName>
    </submittedName>
</protein>
<evidence type="ECO:0000313" key="2">
    <source>
        <dbReference type="EMBL" id="KAF6831331.1"/>
    </source>
</evidence>
<reference evidence="2" key="1">
    <citation type="journal article" date="2020" name="Phytopathology">
        <title>Genome Sequence Resources of Colletotrichum truncatum, C. plurivorum, C. musicola, and C. sojae: Four Species Pathogenic to Soybean (Glycine max).</title>
        <authorList>
            <person name="Rogerio F."/>
            <person name="Boufleur T.R."/>
            <person name="Ciampi-Guillardi M."/>
            <person name="Sukno S.A."/>
            <person name="Thon M.R."/>
            <person name="Massola Junior N.S."/>
            <person name="Baroncelli R."/>
        </authorList>
    </citation>
    <scope>NUCLEOTIDE SEQUENCE</scope>
    <source>
        <strain evidence="2">LFN0074</strain>
    </source>
</reference>
<dbReference type="AlphaFoldDB" id="A0A8H6NG69"/>
<feature type="region of interest" description="Disordered" evidence="1">
    <location>
        <begin position="132"/>
        <end position="173"/>
    </location>
</feature>
<evidence type="ECO:0000313" key="3">
    <source>
        <dbReference type="Proteomes" id="UP000639643"/>
    </source>
</evidence>
<proteinExistence type="predicted"/>
<gene>
    <name evidence="2" type="ORF">CMUS01_07374</name>
</gene>
<organism evidence="2 3">
    <name type="scientific">Colletotrichum musicola</name>
    <dbReference type="NCBI Taxonomy" id="2175873"/>
    <lineage>
        <taxon>Eukaryota</taxon>
        <taxon>Fungi</taxon>
        <taxon>Dikarya</taxon>
        <taxon>Ascomycota</taxon>
        <taxon>Pezizomycotina</taxon>
        <taxon>Sordariomycetes</taxon>
        <taxon>Hypocreomycetidae</taxon>
        <taxon>Glomerellales</taxon>
        <taxon>Glomerellaceae</taxon>
        <taxon>Colletotrichum</taxon>
        <taxon>Colletotrichum orchidearum species complex</taxon>
    </lineage>
</organism>
<keyword evidence="3" id="KW-1185">Reference proteome</keyword>
<accession>A0A8H6NG69</accession>
<dbReference type="EMBL" id="WIGM01000263">
    <property type="protein sequence ID" value="KAF6831331.1"/>
    <property type="molecule type" value="Genomic_DNA"/>
</dbReference>
<dbReference type="Proteomes" id="UP000639643">
    <property type="component" value="Unassembled WGS sequence"/>
</dbReference>
<name>A0A8H6NG69_9PEZI</name>